<protein>
    <submittedName>
        <fullName evidence="2">DUF2079 domain-containing protein</fullName>
    </submittedName>
</protein>
<comment type="caution">
    <text evidence="2">The sequence shown here is derived from an EMBL/GenBank/DDBJ whole genome shotgun (WGS) entry which is preliminary data.</text>
</comment>
<proteinExistence type="predicted"/>
<gene>
    <name evidence="2" type="ORF">F9K24_00285</name>
</gene>
<feature type="transmembrane region" description="Helical" evidence="1">
    <location>
        <begin position="284"/>
        <end position="301"/>
    </location>
</feature>
<reference evidence="2 3" key="1">
    <citation type="submission" date="2019-10" db="EMBL/GenBank/DDBJ databases">
        <title>Extracellular Electron Transfer in a Candidatus Methanoperedens spp. Enrichment Culture.</title>
        <authorList>
            <person name="Berger S."/>
            <person name="Rangel Shaw D."/>
            <person name="Berben T."/>
            <person name="In 'T Zandt M."/>
            <person name="Frank J."/>
            <person name="Reimann J."/>
            <person name="Jetten M.S.M."/>
            <person name="Welte C.U."/>
        </authorList>
    </citation>
    <scope>NUCLEOTIDE SEQUENCE [LARGE SCALE GENOMIC DNA]</scope>
    <source>
        <strain evidence="2">SB12</strain>
    </source>
</reference>
<feature type="transmembrane region" description="Helical" evidence="1">
    <location>
        <begin position="394"/>
        <end position="410"/>
    </location>
</feature>
<feature type="transmembrane region" description="Helical" evidence="1">
    <location>
        <begin position="58"/>
        <end position="78"/>
    </location>
</feature>
<feature type="transmembrane region" description="Helical" evidence="1">
    <location>
        <begin position="255"/>
        <end position="272"/>
    </location>
</feature>
<dbReference type="Pfam" id="PF09852">
    <property type="entry name" value="DUF2079"/>
    <property type="match status" value="1"/>
</dbReference>
<evidence type="ECO:0000313" key="2">
    <source>
        <dbReference type="EMBL" id="KAB2935198.1"/>
    </source>
</evidence>
<organism evidence="2 3">
    <name type="scientific">Leptonema illini</name>
    <dbReference type="NCBI Taxonomy" id="183"/>
    <lineage>
        <taxon>Bacteria</taxon>
        <taxon>Pseudomonadati</taxon>
        <taxon>Spirochaetota</taxon>
        <taxon>Spirochaetia</taxon>
        <taxon>Leptospirales</taxon>
        <taxon>Leptospiraceae</taxon>
        <taxon>Leptonema</taxon>
    </lineage>
</organism>
<sequence length="609" mass="69161">MKERRQENSLFPVTGRQSFVAALATLALALPSIGALLCEKTVMDANFLIGADRPLCQGGVIGSIVLLVMALTFVLWQWKANGGETEREIEKVADSEKANAFRRFTASPDRVALWMSVASIGIFGLYLFLFTVSVDRALLSADQDVTNVSTAIAKTTMTDILPSPYVAAGSSRSFLAHHFSPSLLLYVPFYKMAMILSTDVNHNFYNIMLFVTLLAGFFLWLYYAYRSLPTLRWLLPVAMIPILHSFLLYRQILSFHFEVLAIPLMALLLLSLRLHGREDIPRRAVWLRQSWPLIAMLFAGIKEDMGVYLGLFAGVFFFFEIIDEWKKEKRSIFRVFIEGMKHSVYFRLGLLAVAWTIVAMIGRLWIAGDGAPGWESYWNVQQYAERYPQFRKTPYTYIWILLSSGIWIFFSLRSTVLVLLVLSLHMISGMPWHALLESHYSYTILPFIFAGSIRGLANIARLAEERRLTGSRALLLVFIGALVADYALLRDRNHPYSLFAKHQAFDAIDETVKLIPADACVQSSFHVSALVPLRARPIPFTFYEGSPFEKSMPGGVRLHLYDRESGECKELYRLFYGTLTGELKAEMDREGTILTETPGVILLWRWDPD</sequence>
<dbReference type="AlphaFoldDB" id="A0A833H5E1"/>
<dbReference type="EMBL" id="WBUI01000001">
    <property type="protein sequence ID" value="KAB2935198.1"/>
    <property type="molecule type" value="Genomic_DNA"/>
</dbReference>
<keyword evidence="1" id="KW-0472">Membrane</keyword>
<feature type="transmembrane region" description="Helical" evidence="1">
    <location>
        <begin position="417"/>
        <end position="434"/>
    </location>
</feature>
<name>A0A833H5E1_9LEPT</name>
<feature type="transmembrane region" description="Helical" evidence="1">
    <location>
        <begin position="440"/>
        <end position="460"/>
    </location>
</feature>
<accession>A0A833H5E1</accession>
<evidence type="ECO:0000256" key="1">
    <source>
        <dbReference type="SAM" id="Phobius"/>
    </source>
</evidence>
<dbReference type="Proteomes" id="UP000460298">
    <property type="component" value="Unassembled WGS sequence"/>
</dbReference>
<keyword evidence="1" id="KW-0812">Transmembrane</keyword>
<evidence type="ECO:0000313" key="3">
    <source>
        <dbReference type="Proteomes" id="UP000460298"/>
    </source>
</evidence>
<keyword evidence="1" id="KW-1133">Transmembrane helix</keyword>
<feature type="transmembrane region" description="Helical" evidence="1">
    <location>
        <begin position="204"/>
        <end position="223"/>
    </location>
</feature>
<dbReference type="InterPro" id="IPR018650">
    <property type="entry name" value="STSV1_Orf64"/>
</dbReference>
<feature type="transmembrane region" description="Helical" evidence="1">
    <location>
        <begin position="307"/>
        <end position="323"/>
    </location>
</feature>
<feature type="transmembrane region" description="Helical" evidence="1">
    <location>
        <begin position="344"/>
        <end position="366"/>
    </location>
</feature>
<feature type="transmembrane region" description="Helical" evidence="1">
    <location>
        <begin position="472"/>
        <end position="489"/>
    </location>
</feature>
<feature type="transmembrane region" description="Helical" evidence="1">
    <location>
        <begin position="111"/>
        <end position="132"/>
    </location>
</feature>